<keyword evidence="1" id="KW-0732">Signal</keyword>
<evidence type="ECO:0000256" key="1">
    <source>
        <dbReference type="SAM" id="SignalP"/>
    </source>
</evidence>
<dbReference type="AlphaFoldDB" id="A0AAU8AEX1"/>
<feature type="signal peptide" evidence="1">
    <location>
        <begin position="1"/>
        <end position="23"/>
    </location>
</feature>
<organism evidence="3">
    <name type="scientific">Alloyangia sp. H15</name>
    <dbReference type="NCBI Taxonomy" id="3029062"/>
    <lineage>
        <taxon>Bacteria</taxon>
        <taxon>Pseudomonadati</taxon>
        <taxon>Pseudomonadota</taxon>
        <taxon>Alphaproteobacteria</taxon>
        <taxon>Rhodobacterales</taxon>
        <taxon>Roseobacteraceae</taxon>
        <taxon>Alloyangia</taxon>
    </lineage>
</organism>
<protein>
    <submittedName>
        <fullName evidence="3">Phage tail protein</fullName>
    </submittedName>
</protein>
<accession>A0AAU8AEX1</accession>
<dbReference type="EMBL" id="CP123384">
    <property type="protein sequence ID" value="XCC93497.1"/>
    <property type="molecule type" value="Genomic_DNA"/>
</dbReference>
<name>A0AAU8AEX1_9RHOB</name>
<dbReference type="Pfam" id="PF13550">
    <property type="entry name" value="Phage-tail_3"/>
    <property type="match status" value="1"/>
</dbReference>
<sequence length="886" mass="93713">MRKWLLLSVAVIGLAGAPRGASAEPITTVAALMANGVGFWSAITATYGAFATAALQVGTSVVLSSVGAALTRQMPSTPELKREFPVRTSLPGKRYAYGHTRLTGTPVPWRVRGRVLYGCILFNSRPSDGGNLSLTLDGRDCAFVNHGSGTELTDPADWAELFDFGSAGQLVKIKEKFPDWDRDEEQFVCWLGLGDQDAPPARIVSEVPEFFQASDAWKGQTVLWVRMQAGGNLEKRVKRWPNPEPMVELEMDWSKVWDPQDSVQDKDDPESWTYSDNQARCLLDAVRQNPLRAYTSAQLLEETFLDAVPLADEAVLRWFDTQAAGSDVFEQRYRVAGVIDWSKGELLDLIQPLADAGAGQLAVVGGKLSYIPGSYQAPVYTMTDILGDSGVEFQRLGSRREVPFALKGAWTSEEQEYGTAELEPWLVPGGSTRSDEVEDLALPMVPSGTQCQRVVKINALRRAAQKRLTCILPPSAVRLIPGSGVAAALPAPFTRLNGTWQVQEAQPGVWLQDGEEGRVAFRVPVTLREDAPAIYAWDPAADELEIQTQSLTEENVFLGTVTGLAAQTVEVNSGGAVILMVAFEFDPVTGYAIDEYEVAWRASSSTEFTPLPDIPGSAIGDSGKVSGRFGPVGFGTSYDLRVRGVGPTSEGLWSYVLGIIAGVGVAGVTATAGPARLEVAGTASSEGYLAGMRLYRAPVGGVFNDAVQVGEDIPVAPDAAFSIVFGDPEAVDLVSNGDFADSSGWTLGGGWSISGGIATHDGASSGGTLGQASGALVAGAQYRLSAHVTAISGAGAAACQLVGDTVVSGDLFTSTGRKVSTVTAPTSPATLRLVAATNQLLSVNSFSVVAQTPDALPGGEARFWLVPYTASGANGTPTALGTFTIT</sequence>
<evidence type="ECO:0000313" key="3">
    <source>
        <dbReference type="EMBL" id="XCC93497.1"/>
    </source>
</evidence>
<evidence type="ECO:0000259" key="2">
    <source>
        <dbReference type="Pfam" id="PF13550"/>
    </source>
</evidence>
<proteinExistence type="predicted"/>
<feature type="domain" description="Tip attachment protein J" evidence="2">
    <location>
        <begin position="348"/>
        <end position="501"/>
    </location>
</feature>
<feature type="chain" id="PRO_5043482003" evidence="1">
    <location>
        <begin position="24"/>
        <end position="886"/>
    </location>
</feature>
<reference evidence="3" key="1">
    <citation type="submission" date="2023-02" db="EMBL/GenBank/DDBJ databases">
        <title>Description and genomic characterization of Salipiger bruguierae sp. nov., isolated from the sediment of mangrove plant Bruguiera sexangula.</title>
        <authorList>
            <person name="Long M."/>
        </authorList>
    </citation>
    <scope>NUCLEOTIDE SEQUENCE</scope>
    <source>
        <strain evidence="3">H15</strain>
    </source>
</reference>
<gene>
    <name evidence="3" type="ORF">PVT71_13585</name>
</gene>
<dbReference type="InterPro" id="IPR032876">
    <property type="entry name" value="J_dom"/>
</dbReference>
<dbReference type="RefSeq" id="WP_353472318.1">
    <property type="nucleotide sequence ID" value="NZ_CP123384.1"/>
</dbReference>